<name>A0A1G9Q1Q4_9BACT</name>
<dbReference type="STRING" id="1075417.SAMN05421823_11010"/>
<dbReference type="AlphaFoldDB" id="A0A1G9Q1Q4"/>
<dbReference type="RefSeq" id="WP_089685953.1">
    <property type="nucleotide sequence ID" value="NZ_FNFO01000010.1"/>
</dbReference>
<gene>
    <name evidence="1" type="ORF">SAMN05421823_11010</name>
</gene>
<dbReference type="Proteomes" id="UP000198510">
    <property type="component" value="Unassembled WGS sequence"/>
</dbReference>
<evidence type="ECO:0008006" key="3">
    <source>
        <dbReference type="Google" id="ProtNLM"/>
    </source>
</evidence>
<sequence>MNYLHKLTEIVTQHIAGQFEFFTKGNLRQKNKLNTLFHAIASQQVRSDAEAERLIYGRNEGSSRYKMLKSRLTDKLENTLLTLDATQLKDYARFSYQCHRALFFCRLLTYFEAFPSAEKLLRKTLRQAQHAQIYEVIYEVARLLRYIYAHQGNETLLDRYHQIAAEASQVLSAEERSMELYQRTIPRMVRSVSYSPEMTAMFRTYADELKPLHQKYPTYRLTTNYLMLETAYYTATFQYEKLLEIQQAREDFLNKYPHFISEGLMLNILLTRASAYSSLKQYDLAEKAINRSIHYVRDGTYNYFVLQRIYLSLTAEAGQYDRFNKLVRLVVRHPQFRQQSLTLRKNFMVYAAYGYYLELIGKTSSPPPAANARPRQRESFINEIPQHHKDKAGYNVALLIVQLLSLLEKGDLDAVDDKINTLALYRGRYLRRPENRRSQLFVRMLEVMIREGFNPKNTRQKTDRYVRQLKELRNYLDVANQNAAEIIPYEKLWEIVLERLQHNQTDILFRRQQFAQGVTVR</sequence>
<protein>
    <recommendedName>
        <fullName evidence="3">Tetratricopeptide repeat-containing protein</fullName>
    </recommendedName>
</protein>
<accession>A0A1G9Q1Q4</accession>
<evidence type="ECO:0000313" key="2">
    <source>
        <dbReference type="Proteomes" id="UP000198510"/>
    </source>
</evidence>
<organism evidence="1 2">
    <name type="scientific">Catalinimonas alkaloidigena</name>
    <dbReference type="NCBI Taxonomy" id="1075417"/>
    <lineage>
        <taxon>Bacteria</taxon>
        <taxon>Pseudomonadati</taxon>
        <taxon>Bacteroidota</taxon>
        <taxon>Cytophagia</taxon>
        <taxon>Cytophagales</taxon>
        <taxon>Catalimonadaceae</taxon>
        <taxon>Catalinimonas</taxon>
    </lineage>
</organism>
<keyword evidence="2" id="KW-1185">Reference proteome</keyword>
<dbReference type="OrthoDB" id="1490648at2"/>
<proteinExistence type="predicted"/>
<evidence type="ECO:0000313" key="1">
    <source>
        <dbReference type="EMBL" id="SDM04944.1"/>
    </source>
</evidence>
<dbReference type="EMBL" id="FNFO01000010">
    <property type="protein sequence ID" value="SDM04944.1"/>
    <property type="molecule type" value="Genomic_DNA"/>
</dbReference>
<reference evidence="1 2" key="1">
    <citation type="submission" date="2016-10" db="EMBL/GenBank/DDBJ databases">
        <authorList>
            <person name="de Groot N.N."/>
        </authorList>
    </citation>
    <scope>NUCLEOTIDE SEQUENCE [LARGE SCALE GENOMIC DNA]</scope>
    <source>
        <strain evidence="1 2">DSM 25186</strain>
    </source>
</reference>